<dbReference type="GO" id="GO:0004743">
    <property type="term" value="F:pyruvate kinase activity"/>
    <property type="evidence" value="ECO:0007669"/>
    <property type="project" value="UniProtKB-UniRule"/>
</dbReference>
<dbReference type="Pfam" id="PF02887">
    <property type="entry name" value="PK_C"/>
    <property type="match status" value="1"/>
</dbReference>
<dbReference type="Pfam" id="PF00224">
    <property type="entry name" value="PK"/>
    <property type="match status" value="1"/>
</dbReference>
<evidence type="ECO:0000256" key="6">
    <source>
        <dbReference type="ARBA" id="ARBA00018587"/>
    </source>
</evidence>
<name>A0A2U3LAB0_9BACT</name>
<dbReference type="EC" id="2.7.1.40" evidence="5 15"/>
<dbReference type="InterPro" id="IPR040442">
    <property type="entry name" value="Pyrv_kinase-like_dom_sf"/>
</dbReference>
<keyword evidence="9" id="KW-0547">Nucleotide-binding</keyword>
<accession>A0A2U3LAB0</accession>
<dbReference type="Gene3D" id="2.40.33.10">
    <property type="entry name" value="PK beta-barrel domain-like"/>
    <property type="match status" value="1"/>
</dbReference>
<comment type="similarity">
    <text evidence="4 16">Belongs to the pyruvate kinase family.</text>
</comment>
<comment type="cofactor">
    <cofactor evidence="1">
        <name>Mg(2+)</name>
        <dbReference type="ChEBI" id="CHEBI:18420"/>
    </cofactor>
</comment>
<dbReference type="GO" id="GO:0000287">
    <property type="term" value="F:magnesium ion binding"/>
    <property type="evidence" value="ECO:0007669"/>
    <property type="project" value="UniProtKB-UniRule"/>
</dbReference>
<dbReference type="PRINTS" id="PR01050">
    <property type="entry name" value="PYRUVTKNASE"/>
</dbReference>
<comment type="catalytic activity">
    <reaction evidence="16">
        <text>pyruvate + ATP = phosphoenolpyruvate + ADP + H(+)</text>
        <dbReference type="Rhea" id="RHEA:18157"/>
        <dbReference type="ChEBI" id="CHEBI:15361"/>
        <dbReference type="ChEBI" id="CHEBI:15378"/>
        <dbReference type="ChEBI" id="CHEBI:30616"/>
        <dbReference type="ChEBI" id="CHEBI:58702"/>
        <dbReference type="ChEBI" id="CHEBI:456216"/>
        <dbReference type="EC" id="2.7.1.40"/>
    </reaction>
</comment>
<evidence type="ECO:0000259" key="17">
    <source>
        <dbReference type="Pfam" id="PF00224"/>
    </source>
</evidence>
<dbReference type="Gene3D" id="3.20.20.60">
    <property type="entry name" value="Phosphoenolpyruvate-binding domains"/>
    <property type="match status" value="1"/>
</dbReference>
<dbReference type="GO" id="GO:0005524">
    <property type="term" value="F:ATP binding"/>
    <property type="evidence" value="ECO:0007669"/>
    <property type="project" value="UniProtKB-KW"/>
</dbReference>
<keyword evidence="13 16" id="KW-0324">Glycolysis</keyword>
<dbReference type="InterPro" id="IPR011037">
    <property type="entry name" value="Pyrv_Knase-like_insert_dom_sf"/>
</dbReference>
<evidence type="ECO:0000256" key="12">
    <source>
        <dbReference type="ARBA" id="ARBA00022842"/>
    </source>
</evidence>
<dbReference type="SUPFAM" id="SSF51621">
    <property type="entry name" value="Phosphoenolpyruvate/pyruvate domain"/>
    <property type="match status" value="1"/>
</dbReference>
<evidence type="ECO:0000313" key="19">
    <source>
        <dbReference type="EMBL" id="SPF48832.1"/>
    </source>
</evidence>
<evidence type="ECO:0000256" key="13">
    <source>
        <dbReference type="ARBA" id="ARBA00023152"/>
    </source>
</evidence>
<keyword evidence="10 16" id="KW-0418">Kinase</keyword>
<feature type="domain" description="Pyruvate kinase C-terminal" evidence="18">
    <location>
        <begin position="367"/>
        <end position="479"/>
    </location>
</feature>
<dbReference type="InterPro" id="IPR015813">
    <property type="entry name" value="Pyrv/PenolPyrv_kinase-like_dom"/>
</dbReference>
<dbReference type="UniPathway" id="UPA00109">
    <property type="reaction ID" value="UER00188"/>
</dbReference>
<evidence type="ECO:0000259" key="18">
    <source>
        <dbReference type="Pfam" id="PF02887"/>
    </source>
</evidence>
<dbReference type="NCBIfam" id="NF004491">
    <property type="entry name" value="PRK05826.1"/>
    <property type="match status" value="1"/>
</dbReference>
<dbReference type="InterPro" id="IPR015795">
    <property type="entry name" value="Pyrv_Knase_C"/>
</dbReference>
<dbReference type="SUPFAM" id="SSF52935">
    <property type="entry name" value="PK C-terminal domain-like"/>
    <property type="match status" value="1"/>
</dbReference>
<dbReference type="Gene3D" id="3.40.1380.20">
    <property type="entry name" value="Pyruvate kinase, C-terminal domain"/>
    <property type="match status" value="1"/>
</dbReference>
<evidence type="ECO:0000256" key="1">
    <source>
        <dbReference type="ARBA" id="ARBA00001946"/>
    </source>
</evidence>
<organism evidence="19 20">
    <name type="scientific">Candidatus Sulfotelmatobacter kueseliae</name>
    <dbReference type="NCBI Taxonomy" id="2042962"/>
    <lineage>
        <taxon>Bacteria</taxon>
        <taxon>Pseudomonadati</taxon>
        <taxon>Acidobacteriota</taxon>
        <taxon>Terriglobia</taxon>
        <taxon>Terriglobales</taxon>
        <taxon>Candidatus Korobacteraceae</taxon>
        <taxon>Candidatus Sulfotelmatobacter</taxon>
    </lineage>
</organism>
<dbReference type="NCBIfam" id="NF004978">
    <property type="entry name" value="PRK06354.1"/>
    <property type="match status" value="1"/>
</dbReference>
<dbReference type="InterPro" id="IPR018209">
    <property type="entry name" value="Pyrv_Knase_AS"/>
</dbReference>
<dbReference type="PANTHER" id="PTHR11817">
    <property type="entry name" value="PYRUVATE KINASE"/>
    <property type="match status" value="1"/>
</dbReference>
<dbReference type="SUPFAM" id="SSF50800">
    <property type="entry name" value="PK beta-barrel domain-like"/>
    <property type="match status" value="1"/>
</dbReference>
<dbReference type="PROSITE" id="PS00110">
    <property type="entry name" value="PYRUVATE_KINASE"/>
    <property type="match status" value="1"/>
</dbReference>
<keyword evidence="12 16" id="KW-0460">Magnesium</keyword>
<comment type="pathway">
    <text evidence="3 16">Carbohydrate degradation; glycolysis; pyruvate from D-glyceraldehyde 3-phosphate: step 5/5.</text>
</comment>
<reference evidence="20" key="1">
    <citation type="submission" date="2018-02" db="EMBL/GenBank/DDBJ databases">
        <authorList>
            <person name="Hausmann B."/>
        </authorList>
    </citation>
    <scope>NUCLEOTIDE SEQUENCE [LARGE SCALE GENOMIC DNA]</scope>
    <source>
        <strain evidence="20">Peat soil MAG SbA1</strain>
    </source>
</reference>
<evidence type="ECO:0000256" key="16">
    <source>
        <dbReference type="RuleBase" id="RU000504"/>
    </source>
</evidence>
<evidence type="ECO:0000256" key="10">
    <source>
        <dbReference type="ARBA" id="ARBA00022777"/>
    </source>
</evidence>
<evidence type="ECO:0000256" key="5">
    <source>
        <dbReference type="ARBA" id="ARBA00012142"/>
    </source>
</evidence>
<dbReference type="InterPro" id="IPR001697">
    <property type="entry name" value="Pyr_Knase"/>
</dbReference>
<dbReference type="GO" id="GO:0016301">
    <property type="term" value="F:kinase activity"/>
    <property type="evidence" value="ECO:0007669"/>
    <property type="project" value="UniProtKB-KW"/>
</dbReference>
<dbReference type="AlphaFoldDB" id="A0A2U3LAB0"/>
<keyword evidence="7 16" id="KW-0808">Transferase</keyword>
<evidence type="ECO:0000256" key="2">
    <source>
        <dbReference type="ARBA" id="ARBA00001958"/>
    </source>
</evidence>
<dbReference type="EMBL" id="OMOD01000187">
    <property type="protein sequence ID" value="SPF48832.1"/>
    <property type="molecule type" value="Genomic_DNA"/>
</dbReference>
<dbReference type="Proteomes" id="UP000238701">
    <property type="component" value="Unassembled WGS sequence"/>
</dbReference>
<evidence type="ECO:0000313" key="20">
    <source>
        <dbReference type="Proteomes" id="UP000238701"/>
    </source>
</evidence>
<dbReference type="FunFam" id="3.20.20.60:FF:000025">
    <property type="entry name" value="Pyruvate kinase"/>
    <property type="match status" value="1"/>
</dbReference>
<evidence type="ECO:0000256" key="3">
    <source>
        <dbReference type="ARBA" id="ARBA00004997"/>
    </source>
</evidence>
<evidence type="ECO:0000256" key="8">
    <source>
        <dbReference type="ARBA" id="ARBA00022723"/>
    </source>
</evidence>
<dbReference type="GO" id="GO:0030955">
    <property type="term" value="F:potassium ion binding"/>
    <property type="evidence" value="ECO:0007669"/>
    <property type="project" value="UniProtKB-UniRule"/>
</dbReference>
<evidence type="ECO:0000256" key="11">
    <source>
        <dbReference type="ARBA" id="ARBA00022840"/>
    </source>
</evidence>
<protein>
    <recommendedName>
        <fullName evidence="6 15">Pyruvate kinase</fullName>
        <ecNumber evidence="5 15">2.7.1.40</ecNumber>
    </recommendedName>
</protein>
<dbReference type="FunFam" id="2.40.33.10:FF:000001">
    <property type="entry name" value="Pyruvate kinase"/>
    <property type="match status" value="1"/>
</dbReference>
<keyword evidence="8" id="KW-0479">Metal-binding</keyword>
<evidence type="ECO:0000256" key="15">
    <source>
        <dbReference type="NCBIfam" id="TIGR01064"/>
    </source>
</evidence>
<dbReference type="InterPro" id="IPR015793">
    <property type="entry name" value="Pyrv_Knase_brl"/>
</dbReference>
<evidence type="ECO:0000256" key="4">
    <source>
        <dbReference type="ARBA" id="ARBA00008663"/>
    </source>
</evidence>
<proteinExistence type="inferred from homology"/>
<dbReference type="NCBIfam" id="TIGR01064">
    <property type="entry name" value="pyruv_kin"/>
    <property type="match status" value="1"/>
</dbReference>
<evidence type="ECO:0000256" key="7">
    <source>
        <dbReference type="ARBA" id="ARBA00022679"/>
    </source>
</evidence>
<sequence length="496" mass="54385">MTNLKQAVTETLRRAKIICTIGPACFSGALMRDLLRLGMDIARLNFSHGSHQEHAHNLERLRRAAARERRTICILQDLQGPKIRTGQLDGHQPVLLKTGSTVTITPQDVLGTAQRISTTFPDLARELAPGASILLSDGLIELRVRAIRGKDVLCDIINGGLLGEHKGINLPGVALSIPAMTEKDRKDLEFGLRHDVDAVAISFVRTAADVRMVKQIIAAHHRDIPVIAKLEKPQAIDRLEEILEAADGVMVARGDLGVEVPPEKVPVIQKHVIRRAAAWRKPVITATQMLESMIENPRPTRAEASDVANAIFDGSDAVMLSAETASGKYPRESVSIMARIVVEAECNLADFTQPRRRREHHGLSVAETICESIAHAAEDLPMGAIAVFTETGNTARMLSKHRPTAPIYAFTHVVPVVHRLNLYWGVHPVRCRQARSAEQMVTMAEQGLLRRGVLKSGDVLGVVSGTRQASGSTNLMRLHVVTAEEARRMARPKKVR</sequence>
<keyword evidence="14 19" id="KW-0670">Pyruvate</keyword>
<dbReference type="InterPro" id="IPR036918">
    <property type="entry name" value="Pyrv_Knase_C_sf"/>
</dbReference>
<comment type="cofactor">
    <cofactor evidence="2">
        <name>K(+)</name>
        <dbReference type="ChEBI" id="CHEBI:29103"/>
    </cofactor>
</comment>
<evidence type="ECO:0000256" key="14">
    <source>
        <dbReference type="ARBA" id="ARBA00023317"/>
    </source>
</evidence>
<gene>
    <name evidence="19" type="primary">pyk</name>
    <name evidence="19" type="ORF">SBA1_890006</name>
</gene>
<keyword evidence="11" id="KW-0067">ATP-binding</keyword>
<evidence type="ECO:0000256" key="9">
    <source>
        <dbReference type="ARBA" id="ARBA00022741"/>
    </source>
</evidence>
<feature type="domain" description="Pyruvate kinase barrel" evidence="17">
    <location>
        <begin position="13"/>
        <end position="334"/>
    </location>
</feature>
<dbReference type="InterPro" id="IPR015806">
    <property type="entry name" value="Pyrv_Knase_insert_dom_sf"/>
</dbReference>